<dbReference type="PANTHER" id="PTHR30408">
    <property type="entry name" value="TYPE-1 RESTRICTION ENZYME ECOKI SPECIFICITY PROTEIN"/>
    <property type="match status" value="1"/>
</dbReference>
<name>A0AB38PHX5_BACFG</name>
<dbReference type="GO" id="GO:0009307">
    <property type="term" value="P:DNA restriction-modification system"/>
    <property type="evidence" value="ECO:0007669"/>
    <property type="project" value="UniProtKB-KW"/>
</dbReference>
<dbReference type="RefSeq" id="WP_005638561.1">
    <property type="nucleotide sequence ID" value="NZ_JAWQDB010000005.1"/>
</dbReference>
<dbReference type="EMBL" id="VOHV01000017">
    <property type="protein sequence ID" value="TWV36757.1"/>
    <property type="molecule type" value="Genomic_DNA"/>
</dbReference>
<dbReference type="Pfam" id="PF01420">
    <property type="entry name" value="Methylase_S"/>
    <property type="match status" value="2"/>
</dbReference>
<feature type="domain" description="Type I restriction modification DNA specificity" evidence="4">
    <location>
        <begin position="1"/>
        <end position="187"/>
    </location>
</feature>
<dbReference type="InterPro" id="IPR000055">
    <property type="entry name" value="Restrct_endonuc_typeI_TRD"/>
</dbReference>
<dbReference type="SUPFAM" id="SSF116734">
    <property type="entry name" value="DNA methylase specificity domain"/>
    <property type="match status" value="2"/>
</dbReference>
<dbReference type="AlphaFoldDB" id="A0AB38PHX5"/>
<proteinExistence type="inferred from homology"/>
<keyword evidence="6" id="KW-0255">Endonuclease</keyword>
<evidence type="ECO:0000313" key="6">
    <source>
        <dbReference type="EMBL" id="TWV44378.1"/>
    </source>
</evidence>
<comment type="caution">
    <text evidence="6">The sequence shown here is derived from an EMBL/GenBank/DDBJ whole genome shotgun (WGS) entry which is preliminary data.</text>
</comment>
<accession>A0AB38PHX5</accession>
<dbReference type="GeneID" id="49205315"/>
<evidence type="ECO:0000259" key="4">
    <source>
        <dbReference type="Pfam" id="PF01420"/>
    </source>
</evidence>
<dbReference type="Gene3D" id="3.90.220.20">
    <property type="entry name" value="DNA methylase specificity domains"/>
    <property type="match status" value="2"/>
</dbReference>
<evidence type="ECO:0000313" key="5">
    <source>
        <dbReference type="EMBL" id="TWV36757.1"/>
    </source>
</evidence>
<dbReference type="InterPro" id="IPR044946">
    <property type="entry name" value="Restrct_endonuc_typeI_TRD_sf"/>
</dbReference>
<reference evidence="6 8" key="1">
    <citation type="submission" date="2019-07" db="EMBL/GenBank/DDBJ databases">
        <title>Genome Sequencing of Bacteroides fragilis.</title>
        <authorList>
            <person name="Pinto K.M."/>
            <person name="Ruoff K.L."/>
            <person name="Price C.E."/>
            <person name="Valls R.A."/>
            <person name="O'Toole G.A."/>
        </authorList>
    </citation>
    <scope>NUCLEOTIDE SEQUENCE [LARGE SCALE GENOMIC DNA]</scope>
    <source>
        <strain evidence="6 8">AD135F_3B</strain>
    </source>
</reference>
<sequence>MEQWKEYKLSDILSIVSGFAYKGEYLGKGESLLLGMGCVSYSELFLEKGMRPYAGEFPERYSVEAGDIVLATRQQSDNLPILGMPAIVPQKFKGKKMVFGANLYKVVPKSPEFPIDYIYWLLKTPAYIRHIRSCQTGTTVRMITKANIEDYAFMCPCKEQRNQISKLLWDIEMKIVLNRRINDNLEQQAQALFDHYFDSGSIYLEDSIMGCLTDIAVYLNGLAMQKFPATDIERSLPVLKIKELGQRKCDDCSDRCSDSIDADYIIDNEDIIFSWSGTLMVDVWCGGKCGLNQHLFKVTPLKNYPRWFVYYWTNRHLKKFKLIAKDKAVTMGHIRRGDLENAEVAIPTNLNMLEINARINPLFQSIIDRRLEITKLENIRDALLPKLMSGELTINEI</sequence>
<dbReference type="Proteomes" id="UP000319026">
    <property type="component" value="Unassembled WGS sequence"/>
</dbReference>
<evidence type="ECO:0000256" key="2">
    <source>
        <dbReference type="ARBA" id="ARBA00022747"/>
    </source>
</evidence>
<dbReference type="GO" id="GO:0004519">
    <property type="term" value="F:endonuclease activity"/>
    <property type="evidence" value="ECO:0007669"/>
    <property type="project" value="UniProtKB-KW"/>
</dbReference>
<protein>
    <submittedName>
        <fullName evidence="6">Restriction endonuclease subunit S</fullName>
    </submittedName>
</protein>
<keyword evidence="6" id="KW-0540">Nuclease</keyword>
<evidence type="ECO:0000256" key="1">
    <source>
        <dbReference type="ARBA" id="ARBA00010923"/>
    </source>
</evidence>
<keyword evidence="3" id="KW-0238">DNA-binding</keyword>
<feature type="domain" description="Type I restriction modification DNA specificity" evidence="4">
    <location>
        <begin position="263"/>
        <end position="348"/>
    </location>
</feature>
<evidence type="ECO:0000313" key="8">
    <source>
        <dbReference type="Proteomes" id="UP000319026"/>
    </source>
</evidence>
<comment type="similarity">
    <text evidence="1">Belongs to the type-I restriction system S methylase family.</text>
</comment>
<evidence type="ECO:0000256" key="3">
    <source>
        <dbReference type="ARBA" id="ARBA00023125"/>
    </source>
</evidence>
<dbReference type="GO" id="GO:0003677">
    <property type="term" value="F:DNA binding"/>
    <property type="evidence" value="ECO:0007669"/>
    <property type="project" value="UniProtKB-KW"/>
</dbReference>
<keyword evidence="2" id="KW-0680">Restriction system</keyword>
<dbReference type="EMBL" id="VOHT01000017">
    <property type="protein sequence ID" value="TWV44378.1"/>
    <property type="molecule type" value="Genomic_DNA"/>
</dbReference>
<dbReference type="PANTHER" id="PTHR30408:SF12">
    <property type="entry name" value="TYPE I RESTRICTION ENZYME MJAVIII SPECIFICITY SUBUNIT"/>
    <property type="match status" value="1"/>
</dbReference>
<keyword evidence="6" id="KW-0378">Hydrolase</keyword>
<organism evidence="6 8">
    <name type="scientific">Bacteroides fragilis</name>
    <dbReference type="NCBI Taxonomy" id="817"/>
    <lineage>
        <taxon>Bacteria</taxon>
        <taxon>Pseudomonadati</taxon>
        <taxon>Bacteroidota</taxon>
        <taxon>Bacteroidia</taxon>
        <taxon>Bacteroidales</taxon>
        <taxon>Bacteroidaceae</taxon>
        <taxon>Bacteroides</taxon>
    </lineage>
</organism>
<evidence type="ECO:0000313" key="7">
    <source>
        <dbReference type="Proteomes" id="UP000315444"/>
    </source>
</evidence>
<reference evidence="5 7" key="2">
    <citation type="submission" date="2019-07" db="EMBL/GenBank/DDBJ databases">
        <title>Genome sequencing of Bacteroides fragilis.</title>
        <authorList>
            <person name="Galasyn E.V."/>
            <person name="Ruoff K.L."/>
            <person name="Price C.E."/>
            <person name="Valls R.A."/>
            <person name="O'Toole G.A."/>
        </authorList>
    </citation>
    <scope>NUCLEOTIDE SEQUENCE [LARGE SCALE GENOMIC DNA]</scope>
    <source>
        <strain evidence="5 7">AD135F_1B</strain>
    </source>
</reference>
<dbReference type="InterPro" id="IPR052021">
    <property type="entry name" value="Type-I_RS_S_subunit"/>
</dbReference>
<gene>
    <name evidence="6" type="ORF">FSA03_24070</name>
    <name evidence="5" type="ORF">FSA06_24150</name>
</gene>
<dbReference type="Proteomes" id="UP000315444">
    <property type="component" value="Unassembled WGS sequence"/>
</dbReference>